<dbReference type="PANTHER" id="PTHR46825:SF15">
    <property type="entry name" value="BETA-LACTAMASE-RELATED DOMAIN-CONTAINING PROTEIN"/>
    <property type="match status" value="1"/>
</dbReference>
<sequence length="490" mass="55394">MDSLVNKTLKTFHVPGIALAIIKDNHIIHAKGYGVRSIRTGEPVNEHTAFAIASNSKAFTAVALGLLVDEKKLRWDTKVTDVLPEFKMYDPYVTAEFTIRDLLTHRSGLGLGAGDLMVWPDSADFTKSEIIHNLRYLKPVSSFRTKFDYDNLLYIVAGEVIARLSGMSWEEFIERRILKPLNMTHSAASLSRMADQSNVIDAHALVDGHLQVIPRQLSEATNAAGGINSSVSDMSRWLMMLLNNGKYGQHLEKQLISEHTLREIWSPQTIYHDDSPYHTHFSSYGLGFFLRDECGYFVVEHTGGLAGMVTQVTLIPELKLGIIVFTNQQSGAAFTAISNQLKDGYYGIIGKDRIQENFDQEQAWFAKGKSATDSLWKVIEHQRENTTIDLASYVGTYRDDWFGKVDITRHSQHLFFTAQRSPKLKGTLTHYKGNTFIVRWNDRSLDADAYLIFSLNKDGFASSIKMQAISPLTDFSFDFQDLNLKRINEY</sequence>
<evidence type="ECO:0000259" key="2">
    <source>
        <dbReference type="Pfam" id="PF11954"/>
    </source>
</evidence>
<evidence type="ECO:0000313" key="4">
    <source>
        <dbReference type="Proteomes" id="UP001501411"/>
    </source>
</evidence>
<reference evidence="4" key="1">
    <citation type="journal article" date="2019" name="Int. J. Syst. Evol. Microbiol.">
        <title>The Global Catalogue of Microorganisms (GCM) 10K type strain sequencing project: providing services to taxonomists for standard genome sequencing and annotation.</title>
        <authorList>
            <consortium name="The Broad Institute Genomics Platform"/>
            <consortium name="The Broad Institute Genome Sequencing Center for Infectious Disease"/>
            <person name="Wu L."/>
            <person name="Ma J."/>
        </authorList>
    </citation>
    <scope>NUCLEOTIDE SEQUENCE [LARGE SCALE GENOMIC DNA]</scope>
    <source>
        <strain evidence="4">JCM 18200</strain>
    </source>
</reference>
<name>A0ABP9BBZ0_9SPHI</name>
<dbReference type="InterPro" id="IPR001466">
    <property type="entry name" value="Beta-lactam-related"/>
</dbReference>
<dbReference type="SUPFAM" id="SSF56601">
    <property type="entry name" value="beta-lactamase/transpeptidase-like"/>
    <property type="match status" value="1"/>
</dbReference>
<feature type="domain" description="Beta-lactamase-related" evidence="1">
    <location>
        <begin position="2"/>
        <end position="334"/>
    </location>
</feature>
<dbReference type="InterPro" id="IPR050491">
    <property type="entry name" value="AmpC-like"/>
</dbReference>
<dbReference type="PANTHER" id="PTHR46825">
    <property type="entry name" value="D-ALANYL-D-ALANINE-CARBOXYPEPTIDASE/ENDOPEPTIDASE AMPH"/>
    <property type="match status" value="1"/>
</dbReference>
<evidence type="ECO:0000313" key="3">
    <source>
        <dbReference type="EMBL" id="GAA4792062.1"/>
    </source>
</evidence>
<keyword evidence="4" id="KW-1185">Reference proteome</keyword>
<protein>
    <submittedName>
        <fullName evidence="3">Serine hydrolase</fullName>
    </submittedName>
</protein>
<feature type="domain" description="Peptidase S12 Pab87-related C-terminal" evidence="2">
    <location>
        <begin position="388"/>
        <end position="486"/>
    </location>
</feature>
<dbReference type="Proteomes" id="UP001501411">
    <property type="component" value="Unassembled WGS sequence"/>
</dbReference>
<dbReference type="Pfam" id="PF11954">
    <property type="entry name" value="DUF3471"/>
    <property type="match status" value="1"/>
</dbReference>
<gene>
    <name evidence="3" type="ORF">GCM10023231_20020</name>
</gene>
<evidence type="ECO:0000259" key="1">
    <source>
        <dbReference type="Pfam" id="PF00144"/>
    </source>
</evidence>
<dbReference type="InterPro" id="IPR012338">
    <property type="entry name" value="Beta-lactam/transpept-like"/>
</dbReference>
<accession>A0ABP9BBZ0</accession>
<dbReference type="Gene3D" id="2.40.128.600">
    <property type="match status" value="1"/>
</dbReference>
<dbReference type="GO" id="GO:0016787">
    <property type="term" value="F:hydrolase activity"/>
    <property type="evidence" value="ECO:0007669"/>
    <property type="project" value="UniProtKB-KW"/>
</dbReference>
<dbReference type="Gene3D" id="3.40.710.10">
    <property type="entry name" value="DD-peptidase/beta-lactamase superfamily"/>
    <property type="match status" value="1"/>
</dbReference>
<dbReference type="InterPro" id="IPR021860">
    <property type="entry name" value="Peptidase_S12_Pab87-rel_C"/>
</dbReference>
<keyword evidence="3" id="KW-0378">Hydrolase</keyword>
<proteinExistence type="predicted"/>
<organism evidence="3 4">
    <name type="scientific">Olivibacter ginsenosidimutans</name>
    <dbReference type="NCBI Taxonomy" id="1176537"/>
    <lineage>
        <taxon>Bacteria</taxon>
        <taxon>Pseudomonadati</taxon>
        <taxon>Bacteroidota</taxon>
        <taxon>Sphingobacteriia</taxon>
        <taxon>Sphingobacteriales</taxon>
        <taxon>Sphingobacteriaceae</taxon>
        <taxon>Olivibacter</taxon>
    </lineage>
</organism>
<comment type="caution">
    <text evidence="3">The sequence shown here is derived from an EMBL/GenBank/DDBJ whole genome shotgun (WGS) entry which is preliminary data.</text>
</comment>
<dbReference type="Pfam" id="PF00144">
    <property type="entry name" value="Beta-lactamase"/>
    <property type="match status" value="1"/>
</dbReference>
<dbReference type="EMBL" id="BAABIQ010000031">
    <property type="protein sequence ID" value="GAA4792062.1"/>
    <property type="molecule type" value="Genomic_DNA"/>
</dbReference>